<reference evidence="1" key="2">
    <citation type="submission" date="2021-09" db="EMBL/GenBank/DDBJ databases">
        <authorList>
            <person name="Gilroy R."/>
        </authorList>
    </citation>
    <scope>NUCLEOTIDE SEQUENCE</scope>
    <source>
        <strain evidence="1">CHK124-7917</strain>
    </source>
</reference>
<gene>
    <name evidence="1" type="ORF">K8U72_01260</name>
</gene>
<name>A0A921GDT6_9ACTN</name>
<evidence type="ECO:0000313" key="2">
    <source>
        <dbReference type="Proteomes" id="UP000697330"/>
    </source>
</evidence>
<organism evidence="1 2">
    <name type="scientific">Thermophilibacter provencensis</name>
    <dbReference type="NCBI Taxonomy" id="1852386"/>
    <lineage>
        <taxon>Bacteria</taxon>
        <taxon>Bacillati</taxon>
        <taxon>Actinomycetota</taxon>
        <taxon>Coriobacteriia</taxon>
        <taxon>Coriobacteriales</taxon>
        <taxon>Atopobiaceae</taxon>
        <taxon>Thermophilibacter</taxon>
    </lineage>
</organism>
<accession>A0A921GDT6</accession>
<protein>
    <submittedName>
        <fullName evidence="1">Uncharacterized protein</fullName>
    </submittedName>
</protein>
<dbReference type="RefSeq" id="WP_274958482.1">
    <property type="nucleotide sequence ID" value="NZ_DYWQ01000016.1"/>
</dbReference>
<dbReference type="Proteomes" id="UP000697330">
    <property type="component" value="Unassembled WGS sequence"/>
</dbReference>
<evidence type="ECO:0000313" key="1">
    <source>
        <dbReference type="EMBL" id="HJF44405.1"/>
    </source>
</evidence>
<reference evidence="1" key="1">
    <citation type="journal article" date="2021" name="PeerJ">
        <title>Extensive microbial diversity within the chicken gut microbiome revealed by metagenomics and culture.</title>
        <authorList>
            <person name="Gilroy R."/>
            <person name="Ravi A."/>
            <person name="Getino M."/>
            <person name="Pursley I."/>
            <person name="Horton D.L."/>
            <person name="Alikhan N.F."/>
            <person name="Baker D."/>
            <person name="Gharbi K."/>
            <person name="Hall N."/>
            <person name="Watson M."/>
            <person name="Adriaenssens E.M."/>
            <person name="Foster-Nyarko E."/>
            <person name="Jarju S."/>
            <person name="Secka A."/>
            <person name="Antonio M."/>
            <person name="Oren A."/>
            <person name="Chaudhuri R.R."/>
            <person name="La Ragione R."/>
            <person name="Hildebrand F."/>
            <person name="Pallen M.J."/>
        </authorList>
    </citation>
    <scope>NUCLEOTIDE SEQUENCE</scope>
    <source>
        <strain evidence="1">CHK124-7917</strain>
    </source>
</reference>
<dbReference type="AlphaFoldDB" id="A0A921GDT6"/>
<comment type="caution">
    <text evidence="1">The sequence shown here is derived from an EMBL/GenBank/DDBJ whole genome shotgun (WGS) entry which is preliminary data.</text>
</comment>
<proteinExistence type="predicted"/>
<sequence length="116" mass="13333">MLRDEMARVYRELRHIRSADEVDEGLAWTVDFLAREFSAMHGEEEPSDVERESALIYRIVSDADARSEKAAGLRALRERFLEHADYFEKQIELDRGIRMLGEIMRSGADVISSGSQ</sequence>
<dbReference type="EMBL" id="DYWQ01000016">
    <property type="protein sequence ID" value="HJF44405.1"/>
    <property type="molecule type" value="Genomic_DNA"/>
</dbReference>